<dbReference type="Pfam" id="PF25302">
    <property type="entry name" value="NADase_transloc"/>
    <property type="match status" value="1"/>
</dbReference>
<organism evidence="3 4">
    <name type="scientific">Leptonema illini</name>
    <dbReference type="NCBI Taxonomy" id="183"/>
    <lineage>
        <taxon>Bacteria</taxon>
        <taxon>Pseudomonadati</taxon>
        <taxon>Spirochaetota</taxon>
        <taxon>Spirochaetia</taxon>
        <taxon>Leptospirales</taxon>
        <taxon>Leptospiraceae</taxon>
        <taxon>Leptonema</taxon>
    </lineage>
</organism>
<evidence type="ECO:0000313" key="3">
    <source>
        <dbReference type="EMBL" id="KAB2933984.1"/>
    </source>
</evidence>
<proteinExistence type="predicted"/>
<accession>A0A833H397</accession>
<gene>
    <name evidence="3" type="ORF">F9K24_05825</name>
</gene>
<protein>
    <recommendedName>
        <fullName evidence="2">NAD glycohydrolase translocation F5/8 type C domain-containing protein</fullName>
    </recommendedName>
</protein>
<keyword evidence="1" id="KW-0732">Signal</keyword>
<feature type="signal peptide" evidence="1">
    <location>
        <begin position="1"/>
        <end position="23"/>
    </location>
</feature>
<dbReference type="AlphaFoldDB" id="A0A833H397"/>
<dbReference type="EMBL" id="WBUI01000004">
    <property type="protein sequence ID" value="KAB2933984.1"/>
    <property type="molecule type" value="Genomic_DNA"/>
</dbReference>
<evidence type="ECO:0000256" key="1">
    <source>
        <dbReference type="SAM" id="SignalP"/>
    </source>
</evidence>
<sequence>MNRISALIVSLLLFVLHAPSLLAQGYEGSACTKQNAELKRQLSSLRSGGPSSLSLHWAFLYGAEMFSSSYLKAEGAAPVLTKAEHEDPLVGTEGYDAWTCMYSAYRAQDNDTKTAWSEGVPGAGIGELLMVPVGTAKQARIWIGFGKTTELFKRNNRPKRVRLTILQAYGGGATQMGMAYSSLKYLSSTEVDLVDTNGWQTVALPDAPATGVPEHLIWARLLVIEILDIYKGTHYDDTLISEVQPIENSDG</sequence>
<evidence type="ECO:0000259" key="2">
    <source>
        <dbReference type="Pfam" id="PF25302"/>
    </source>
</evidence>
<feature type="domain" description="NAD glycohydrolase translocation F5/8 type C" evidence="2">
    <location>
        <begin position="101"/>
        <end position="244"/>
    </location>
</feature>
<dbReference type="InterPro" id="IPR057561">
    <property type="entry name" value="NADase_transloc"/>
</dbReference>
<comment type="caution">
    <text evidence="3">The sequence shown here is derived from an EMBL/GenBank/DDBJ whole genome shotgun (WGS) entry which is preliminary data.</text>
</comment>
<evidence type="ECO:0000313" key="4">
    <source>
        <dbReference type="Proteomes" id="UP000460298"/>
    </source>
</evidence>
<reference evidence="3 4" key="1">
    <citation type="submission" date="2019-10" db="EMBL/GenBank/DDBJ databases">
        <title>Extracellular Electron Transfer in a Candidatus Methanoperedens spp. Enrichment Culture.</title>
        <authorList>
            <person name="Berger S."/>
            <person name="Rangel Shaw D."/>
            <person name="Berben T."/>
            <person name="In 'T Zandt M."/>
            <person name="Frank J."/>
            <person name="Reimann J."/>
            <person name="Jetten M.S.M."/>
            <person name="Welte C.U."/>
        </authorList>
    </citation>
    <scope>NUCLEOTIDE SEQUENCE [LARGE SCALE GENOMIC DNA]</scope>
    <source>
        <strain evidence="3">SB12</strain>
    </source>
</reference>
<dbReference type="Proteomes" id="UP000460298">
    <property type="component" value="Unassembled WGS sequence"/>
</dbReference>
<feature type="chain" id="PRO_5032715718" description="NAD glycohydrolase translocation F5/8 type C domain-containing protein" evidence="1">
    <location>
        <begin position="24"/>
        <end position="251"/>
    </location>
</feature>
<dbReference type="NCBIfam" id="NF047619">
    <property type="entry name" value="NADase_discoid"/>
    <property type="match status" value="1"/>
</dbReference>
<name>A0A833H397_9LEPT</name>